<reference evidence="2" key="1">
    <citation type="journal article" date="2011" name="PLoS Genet.">
        <title>Genomic analysis of the necrotrophic fungal pathogens Sclerotinia sclerotiorum and Botrytis cinerea.</title>
        <authorList>
            <person name="Amselem J."/>
            <person name="Cuomo C.A."/>
            <person name="van Kan J.A."/>
            <person name="Viaud M."/>
            <person name="Benito E.P."/>
            <person name="Couloux A."/>
            <person name="Coutinho P.M."/>
            <person name="de Vries R.P."/>
            <person name="Dyer P.S."/>
            <person name="Fillinger S."/>
            <person name="Fournier E."/>
            <person name="Gout L."/>
            <person name="Hahn M."/>
            <person name="Kohn L."/>
            <person name="Lapalu N."/>
            <person name="Plummer K.M."/>
            <person name="Pradier J.M."/>
            <person name="Quevillon E."/>
            <person name="Sharon A."/>
            <person name="Simon A."/>
            <person name="ten Have A."/>
            <person name="Tudzynski B."/>
            <person name="Tudzynski P."/>
            <person name="Wincker P."/>
            <person name="Andrew M."/>
            <person name="Anthouard V."/>
            <person name="Beever R.E."/>
            <person name="Beffa R."/>
            <person name="Benoit I."/>
            <person name="Bouzid O."/>
            <person name="Brault B."/>
            <person name="Chen Z."/>
            <person name="Choquer M."/>
            <person name="Collemare J."/>
            <person name="Cotton P."/>
            <person name="Danchin E.G."/>
            <person name="Da Silva C."/>
            <person name="Gautier A."/>
            <person name="Giraud C."/>
            <person name="Giraud T."/>
            <person name="Gonzalez C."/>
            <person name="Grossetete S."/>
            <person name="Guldener U."/>
            <person name="Henrissat B."/>
            <person name="Howlett B.J."/>
            <person name="Kodira C."/>
            <person name="Kretschmer M."/>
            <person name="Lappartient A."/>
            <person name="Leroch M."/>
            <person name="Levis C."/>
            <person name="Mauceli E."/>
            <person name="Neuveglise C."/>
            <person name="Oeser B."/>
            <person name="Pearson M."/>
            <person name="Poulain J."/>
            <person name="Poussereau N."/>
            <person name="Quesneville H."/>
            <person name="Rascle C."/>
            <person name="Schumacher J."/>
            <person name="Segurens B."/>
            <person name="Sexton A."/>
            <person name="Silva E."/>
            <person name="Sirven C."/>
            <person name="Soanes D.M."/>
            <person name="Talbot N.J."/>
            <person name="Templeton M."/>
            <person name="Yandava C."/>
            <person name="Yarden O."/>
            <person name="Zeng Q."/>
            <person name="Rollins J.A."/>
            <person name="Lebrun M.H."/>
            <person name="Dickman M."/>
        </authorList>
    </citation>
    <scope>NUCLEOTIDE SEQUENCE [LARGE SCALE GENOMIC DNA]</scope>
    <source>
        <strain evidence="2">ATCC 18683 / 1980 / Ss-1</strain>
    </source>
</reference>
<evidence type="ECO:0000313" key="1">
    <source>
        <dbReference type="EMBL" id="EDN94490.1"/>
    </source>
</evidence>
<dbReference type="HOGENOM" id="CLU_2086240_0_0_1"/>
<evidence type="ECO:0000313" key="2">
    <source>
        <dbReference type="Proteomes" id="UP000001312"/>
    </source>
</evidence>
<dbReference type="RefSeq" id="XP_001588816.1">
    <property type="nucleotide sequence ID" value="XM_001588766.1"/>
</dbReference>
<gene>
    <name evidence="1" type="ORF">SS1G_10364</name>
</gene>
<dbReference type="GeneID" id="5484709"/>
<dbReference type="InParanoid" id="A7EYE8"/>
<dbReference type="AlphaFoldDB" id="A7EYE8"/>
<protein>
    <submittedName>
        <fullName evidence="1">Uncharacterized protein</fullName>
    </submittedName>
</protein>
<organism evidence="1 2">
    <name type="scientific">Sclerotinia sclerotiorum (strain ATCC 18683 / 1980 / Ss-1)</name>
    <name type="common">White mold</name>
    <name type="synonym">Whetzelinia sclerotiorum</name>
    <dbReference type="NCBI Taxonomy" id="665079"/>
    <lineage>
        <taxon>Eukaryota</taxon>
        <taxon>Fungi</taxon>
        <taxon>Dikarya</taxon>
        <taxon>Ascomycota</taxon>
        <taxon>Pezizomycotina</taxon>
        <taxon>Leotiomycetes</taxon>
        <taxon>Helotiales</taxon>
        <taxon>Sclerotiniaceae</taxon>
        <taxon>Sclerotinia</taxon>
    </lineage>
</organism>
<sequence length="117" mass="13497">MLYWHTTYSLLNCIEDLPNSDVGRFPPLSFKVAVIAATLSINLNSSHREQASYDYHFGDVPVNTFDSCMFRDPTPKRSAPYDLLSWPTRLHYILCIATSIVRSQKSKRTCNFVEYEL</sequence>
<accession>A7EYE8</accession>
<name>A7EYE8_SCLS1</name>
<dbReference type="Proteomes" id="UP000001312">
    <property type="component" value="Unassembled WGS sequence"/>
</dbReference>
<dbReference type="KEGG" id="ssl:SS1G_10364"/>
<dbReference type="EMBL" id="CH476635">
    <property type="protein sequence ID" value="EDN94490.1"/>
    <property type="molecule type" value="Genomic_DNA"/>
</dbReference>
<keyword evidence="2" id="KW-1185">Reference proteome</keyword>
<proteinExistence type="predicted"/>